<evidence type="ECO:0000256" key="2">
    <source>
        <dbReference type="SAM" id="SignalP"/>
    </source>
</evidence>
<dbReference type="Proteomes" id="UP000542813">
    <property type="component" value="Unassembled WGS sequence"/>
</dbReference>
<feature type="chain" id="PRO_5038444838" description="Membrane lipoprotein" evidence="2">
    <location>
        <begin position="24"/>
        <end position="178"/>
    </location>
</feature>
<keyword evidence="2" id="KW-0732">Signal</keyword>
<feature type="region of interest" description="Disordered" evidence="1">
    <location>
        <begin position="131"/>
        <end position="178"/>
    </location>
</feature>
<keyword evidence="4" id="KW-1185">Reference proteome</keyword>
<gene>
    <name evidence="3" type="ORF">HD601_002787</name>
</gene>
<proteinExistence type="predicted"/>
<sequence length="178" mass="17520">MTVLRWVVPLGVLMMAACGSESAEPASDDELSSRASSIGVDPDVVYAVSLDGFEPASQSVGVSGEAGFSTAYVSAAGGMVMLTTDPRGGTDPGCVAAGDQQECVAVHDGVAVTLTAPAGVADEETLRAAVEDAHPPSSDELDALFASVDGGDGGSPVERGDLPAEGDGAPLDPEGAAG</sequence>
<organism evidence="3 4">
    <name type="scientific">Jiangella mangrovi</name>
    <dbReference type="NCBI Taxonomy" id="1524084"/>
    <lineage>
        <taxon>Bacteria</taxon>
        <taxon>Bacillati</taxon>
        <taxon>Actinomycetota</taxon>
        <taxon>Actinomycetes</taxon>
        <taxon>Jiangellales</taxon>
        <taxon>Jiangellaceae</taxon>
        <taxon>Jiangella</taxon>
    </lineage>
</organism>
<accession>A0A7W9GQU8</accession>
<dbReference type="AlphaFoldDB" id="A0A7W9GQU8"/>
<evidence type="ECO:0000313" key="4">
    <source>
        <dbReference type="Proteomes" id="UP000542813"/>
    </source>
</evidence>
<dbReference type="PROSITE" id="PS51257">
    <property type="entry name" value="PROKAR_LIPOPROTEIN"/>
    <property type="match status" value="1"/>
</dbReference>
<evidence type="ECO:0008006" key="5">
    <source>
        <dbReference type="Google" id="ProtNLM"/>
    </source>
</evidence>
<dbReference type="RefSeq" id="WP_184822753.1">
    <property type="nucleotide sequence ID" value="NZ_JACHMM010000001.1"/>
</dbReference>
<evidence type="ECO:0000313" key="3">
    <source>
        <dbReference type="EMBL" id="MBB5788212.1"/>
    </source>
</evidence>
<comment type="caution">
    <text evidence="3">The sequence shown here is derived from an EMBL/GenBank/DDBJ whole genome shotgun (WGS) entry which is preliminary data.</text>
</comment>
<name>A0A7W9GQU8_9ACTN</name>
<reference evidence="3 4" key="1">
    <citation type="submission" date="2020-08" db="EMBL/GenBank/DDBJ databases">
        <title>Sequencing the genomes of 1000 actinobacteria strains.</title>
        <authorList>
            <person name="Klenk H.-P."/>
        </authorList>
    </citation>
    <scope>NUCLEOTIDE SEQUENCE [LARGE SCALE GENOMIC DNA]</scope>
    <source>
        <strain evidence="3 4">DSM 102122</strain>
    </source>
</reference>
<feature type="signal peptide" evidence="2">
    <location>
        <begin position="1"/>
        <end position="23"/>
    </location>
</feature>
<dbReference type="EMBL" id="JACHMM010000001">
    <property type="protein sequence ID" value="MBB5788212.1"/>
    <property type="molecule type" value="Genomic_DNA"/>
</dbReference>
<protein>
    <recommendedName>
        <fullName evidence="5">Membrane lipoprotein</fullName>
    </recommendedName>
</protein>
<evidence type="ECO:0000256" key="1">
    <source>
        <dbReference type="SAM" id="MobiDB-lite"/>
    </source>
</evidence>